<name>A0A512DAX9_9CELL</name>
<dbReference type="Proteomes" id="UP000321181">
    <property type="component" value="Unassembled WGS sequence"/>
</dbReference>
<sequence length="489" mass="51151">MQRSSDRFVEVELVEDDADDEVTDPGRAQDEGRAPRWTMPHLPREFWATVVVALAVGASGVAVGRLGVERMRSAELAGVDGLSASLAEPLREAWRAPGTGLVTTTDDVVVHWSADTGGVVATDLDDGATRYSVPGSCRLVPTDGDGAPPFVSVRLAYRAGPQDALLCLDDDGAGGGPFDARETTARVVDLATGETRQTFAMLAGGSWIVVAGDVVSVGLDHDGRAVAGRWSLTTGERRWAYQGTEVAPRPSDGSGFTTSERTIGLEVGGLSVTLDLETGAETEPDVLDDDDIEAMSQRVDLPDGRSLEYHLALSGGVRTTVHPPGGGEPVTVDGFVLAPSVDDGSVPDAVTVQDFDTRGGTPELSLVDLATGEPRWTVTDVHGTGGVLSGVVLMAGPERITAFDAGTGELRWESPVDDLSFTGSDLVTDGRRVLVLERKGADVELVARDVRTGEREWASQVPTPGAALVPLPDGTVLAVGSSELVALRP</sequence>
<keyword evidence="2" id="KW-1133">Transmembrane helix</keyword>
<accession>A0A512DAX9</accession>
<evidence type="ECO:0000313" key="4">
    <source>
        <dbReference type="EMBL" id="GEO33624.1"/>
    </source>
</evidence>
<dbReference type="InterPro" id="IPR002372">
    <property type="entry name" value="PQQ_rpt_dom"/>
</dbReference>
<dbReference type="AlphaFoldDB" id="A0A512DAX9"/>
<proteinExistence type="predicted"/>
<feature type="domain" description="Pyrrolo-quinoline quinone repeat" evidence="3">
    <location>
        <begin position="364"/>
        <end position="488"/>
    </location>
</feature>
<keyword evidence="2" id="KW-0812">Transmembrane</keyword>
<dbReference type="Gene3D" id="2.130.10.10">
    <property type="entry name" value="YVTN repeat-like/Quinoprotein amine dehydrogenase"/>
    <property type="match status" value="1"/>
</dbReference>
<dbReference type="OrthoDB" id="4827893at2"/>
<organism evidence="4 5">
    <name type="scientific">Cellulomonas aerilata</name>
    <dbReference type="NCBI Taxonomy" id="515326"/>
    <lineage>
        <taxon>Bacteria</taxon>
        <taxon>Bacillati</taxon>
        <taxon>Actinomycetota</taxon>
        <taxon>Actinomycetes</taxon>
        <taxon>Micrococcales</taxon>
        <taxon>Cellulomonadaceae</taxon>
        <taxon>Cellulomonas</taxon>
    </lineage>
</organism>
<protein>
    <recommendedName>
        <fullName evidence="3">Pyrrolo-quinoline quinone repeat domain-containing protein</fullName>
    </recommendedName>
</protein>
<evidence type="ECO:0000256" key="2">
    <source>
        <dbReference type="SAM" id="Phobius"/>
    </source>
</evidence>
<dbReference type="SUPFAM" id="SSF50998">
    <property type="entry name" value="Quinoprotein alcohol dehydrogenase-like"/>
    <property type="match status" value="2"/>
</dbReference>
<evidence type="ECO:0000313" key="5">
    <source>
        <dbReference type="Proteomes" id="UP000321181"/>
    </source>
</evidence>
<dbReference type="InterPro" id="IPR015943">
    <property type="entry name" value="WD40/YVTN_repeat-like_dom_sf"/>
</dbReference>
<feature type="region of interest" description="Disordered" evidence="1">
    <location>
        <begin position="1"/>
        <end position="36"/>
    </location>
</feature>
<evidence type="ECO:0000256" key="1">
    <source>
        <dbReference type="SAM" id="MobiDB-lite"/>
    </source>
</evidence>
<reference evidence="4 5" key="1">
    <citation type="submission" date="2019-07" db="EMBL/GenBank/DDBJ databases">
        <title>Whole genome shotgun sequence of Cellulomonas aerilata NBRC 106308.</title>
        <authorList>
            <person name="Hosoyama A."/>
            <person name="Uohara A."/>
            <person name="Ohji S."/>
            <person name="Ichikawa N."/>
        </authorList>
    </citation>
    <scope>NUCLEOTIDE SEQUENCE [LARGE SCALE GENOMIC DNA]</scope>
    <source>
        <strain evidence="4 5">NBRC 106308</strain>
    </source>
</reference>
<comment type="caution">
    <text evidence="4">The sequence shown here is derived from an EMBL/GenBank/DDBJ whole genome shotgun (WGS) entry which is preliminary data.</text>
</comment>
<dbReference type="Pfam" id="PF13360">
    <property type="entry name" value="PQQ_2"/>
    <property type="match status" value="1"/>
</dbReference>
<feature type="compositionally biased region" description="Basic and acidic residues" evidence="1">
    <location>
        <begin position="1"/>
        <end position="10"/>
    </location>
</feature>
<evidence type="ECO:0000259" key="3">
    <source>
        <dbReference type="Pfam" id="PF13360"/>
    </source>
</evidence>
<feature type="transmembrane region" description="Helical" evidence="2">
    <location>
        <begin position="46"/>
        <end position="68"/>
    </location>
</feature>
<keyword evidence="2" id="KW-0472">Membrane</keyword>
<dbReference type="EMBL" id="BJYY01000011">
    <property type="protein sequence ID" value="GEO33624.1"/>
    <property type="molecule type" value="Genomic_DNA"/>
</dbReference>
<gene>
    <name evidence="4" type="ORF">CAE01nite_13490</name>
</gene>
<feature type="compositionally biased region" description="Acidic residues" evidence="1">
    <location>
        <begin position="12"/>
        <end position="23"/>
    </location>
</feature>
<keyword evidence="5" id="KW-1185">Reference proteome</keyword>
<dbReference type="InterPro" id="IPR011047">
    <property type="entry name" value="Quinoprotein_ADH-like_sf"/>
</dbReference>
<dbReference type="RefSeq" id="WP_146901890.1">
    <property type="nucleotide sequence ID" value="NZ_BAAARM010000002.1"/>
</dbReference>